<evidence type="ECO:0008006" key="4">
    <source>
        <dbReference type="Google" id="ProtNLM"/>
    </source>
</evidence>
<dbReference type="RefSeq" id="WP_131555451.1">
    <property type="nucleotide sequence ID" value="NZ_SJSK01000007.1"/>
</dbReference>
<feature type="chain" id="PRO_5020606476" description="MipA/OmpV family protein" evidence="1">
    <location>
        <begin position="20"/>
        <end position="276"/>
    </location>
</feature>
<comment type="caution">
    <text evidence="2">The sequence shown here is derived from an EMBL/GenBank/DDBJ whole genome shotgun (WGS) entry which is preliminary data.</text>
</comment>
<evidence type="ECO:0000313" key="3">
    <source>
        <dbReference type="Proteomes" id="UP000292884"/>
    </source>
</evidence>
<evidence type="ECO:0000313" key="2">
    <source>
        <dbReference type="EMBL" id="TCC87335.1"/>
    </source>
</evidence>
<proteinExistence type="predicted"/>
<dbReference type="OrthoDB" id="835191at2"/>
<name>A0A4R0MKY7_9SPHI</name>
<keyword evidence="3" id="KW-1185">Reference proteome</keyword>
<organism evidence="2 3">
    <name type="scientific">Pedobacter frigiditerrae</name>
    <dbReference type="NCBI Taxonomy" id="2530452"/>
    <lineage>
        <taxon>Bacteria</taxon>
        <taxon>Pseudomonadati</taxon>
        <taxon>Bacteroidota</taxon>
        <taxon>Sphingobacteriia</taxon>
        <taxon>Sphingobacteriales</taxon>
        <taxon>Sphingobacteriaceae</taxon>
        <taxon>Pedobacter</taxon>
    </lineage>
</organism>
<gene>
    <name evidence="2" type="ORF">EZ428_21805</name>
</gene>
<keyword evidence="1" id="KW-0732">Signal</keyword>
<sequence>MRLFFLMLIICVCSTSAIAQQDSAKTTTTTVALLYNSDISYYGQATTERYPYILANATVRFPFGLYLSAGGYQLLNYGGSLSEADLGIGYEHDFNDKWNASVSYTRSFFPKNSPLLAASNENNFNLSLAYTGKWLKTSLAADYALGKQQDFFLTLTNSKEIDLGHFLSEHNLISIEPAIEIVAGTRHFFETYIVEKEKRNNGNGKGQGNTQTVITYTDVAKNSFELLSYNFKIPLTLSRSNYMFEANYQFSILGSKSNADLKSHNSIFGLAFYYQF</sequence>
<dbReference type="Proteomes" id="UP000292884">
    <property type="component" value="Unassembled WGS sequence"/>
</dbReference>
<dbReference type="AlphaFoldDB" id="A0A4R0MKY7"/>
<protein>
    <recommendedName>
        <fullName evidence="4">MipA/OmpV family protein</fullName>
    </recommendedName>
</protein>
<feature type="signal peptide" evidence="1">
    <location>
        <begin position="1"/>
        <end position="19"/>
    </location>
</feature>
<accession>A0A4R0MKY7</accession>
<evidence type="ECO:0000256" key="1">
    <source>
        <dbReference type="SAM" id="SignalP"/>
    </source>
</evidence>
<dbReference type="EMBL" id="SJSK01000007">
    <property type="protein sequence ID" value="TCC87335.1"/>
    <property type="molecule type" value="Genomic_DNA"/>
</dbReference>
<reference evidence="2 3" key="1">
    <citation type="submission" date="2019-02" db="EMBL/GenBank/DDBJ databases">
        <title>Pedobacter sp. RP-1-13 sp. nov., isolated from Arctic soil.</title>
        <authorList>
            <person name="Dahal R.H."/>
        </authorList>
    </citation>
    <scope>NUCLEOTIDE SEQUENCE [LARGE SCALE GENOMIC DNA]</scope>
    <source>
        <strain evidence="2 3">RP-1-13</strain>
    </source>
</reference>